<dbReference type="InterPro" id="IPR001155">
    <property type="entry name" value="OxRdtase_FMN_N"/>
</dbReference>
<comment type="cofactor">
    <cofactor evidence="1">
        <name>FMN</name>
        <dbReference type="ChEBI" id="CHEBI:58210"/>
    </cofactor>
</comment>
<accession>A0A7X1G283</accession>
<evidence type="ECO:0000256" key="3">
    <source>
        <dbReference type="ARBA" id="ARBA00023002"/>
    </source>
</evidence>
<proteinExistence type="inferred from homology"/>
<dbReference type="FunFam" id="3.20.20.70:FF:000059">
    <property type="entry name" value="N-ethylmaleimide reductase, FMN-linked"/>
    <property type="match status" value="1"/>
</dbReference>
<evidence type="ECO:0000256" key="2">
    <source>
        <dbReference type="ARBA" id="ARBA00005979"/>
    </source>
</evidence>
<name>A0A7X1G283_9PSED</name>
<dbReference type="PANTHER" id="PTHR22893:SF91">
    <property type="entry name" value="NADPH DEHYDROGENASE 2-RELATED"/>
    <property type="match status" value="1"/>
</dbReference>
<dbReference type="InterPro" id="IPR045247">
    <property type="entry name" value="Oye-like"/>
</dbReference>
<dbReference type="InterPro" id="IPR013785">
    <property type="entry name" value="Aldolase_TIM"/>
</dbReference>
<dbReference type="RefSeq" id="WP_185793222.1">
    <property type="nucleotide sequence ID" value="NZ_JACMYH010000001.1"/>
</dbReference>
<evidence type="ECO:0000313" key="6">
    <source>
        <dbReference type="Proteomes" id="UP000546173"/>
    </source>
</evidence>
<sequence length="358" mass="39213">MPSLFDPIQVGAQKLPHRILMAPLTRGRATRNHVPTDLMIEYYTQRASAGLIITEATGITQEGLGWPYAPGIWSDEQVEGWKKITAAVHEVGGRIDLQLWHMGRIVHPSFLGGAQPVSSSATTAPGQTHTYDGKQPYVQARPLGIHEIPRLLDDYEHAAKNAMRAGFDGLQIHAANGYLIDQFLRDNSNFRDDAYGGSVENRIRLLTEVTQRVVDTIGAERTGVRLSPNGDSQGVNDSDPETLFSAAAAALDKIGIAYLELREPPLDGTFGKADRPPVHPVIRKAFSRTLVLNSDYTHEKAQAALDAGEADAIAFGRPFLANPDLPHRFAEGLPLNKDVMETWYSQGPEGYVDYPTAE</sequence>
<comment type="similarity">
    <text evidence="2">Belongs to the NADH:flavin oxidoreductase/NADH oxidase family.</text>
</comment>
<evidence type="ECO:0000313" key="5">
    <source>
        <dbReference type="EMBL" id="MBC2677105.1"/>
    </source>
</evidence>
<protein>
    <submittedName>
        <fullName evidence="5">Alkene reductase</fullName>
    </submittedName>
</protein>
<dbReference type="Proteomes" id="UP000546173">
    <property type="component" value="Unassembled WGS sequence"/>
</dbReference>
<dbReference type="GO" id="GO:0010181">
    <property type="term" value="F:FMN binding"/>
    <property type="evidence" value="ECO:0007669"/>
    <property type="project" value="InterPro"/>
</dbReference>
<dbReference type="EMBL" id="JACMYH010000001">
    <property type="protein sequence ID" value="MBC2677105.1"/>
    <property type="molecule type" value="Genomic_DNA"/>
</dbReference>
<dbReference type="AlphaFoldDB" id="A0A7X1G283"/>
<dbReference type="PANTHER" id="PTHR22893">
    <property type="entry name" value="NADH OXIDOREDUCTASE-RELATED"/>
    <property type="match status" value="1"/>
</dbReference>
<dbReference type="Pfam" id="PF00724">
    <property type="entry name" value="Oxidored_FMN"/>
    <property type="match status" value="1"/>
</dbReference>
<keyword evidence="6" id="KW-1185">Reference proteome</keyword>
<evidence type="ECO:0000259" key="4">
    <source>
        <dbReference type="Pfam" id="PF00724"/>
    </source>
</evidence>
<dbReference type="Gene3D" id="3.20.20.70">
    <property type="entry name" value="Aldolase class I"/>
    <property type="match status" value="1"/>
</dbReference>
<dbReference type="CDD" id="cd02933">
    <property type="entry name" value="OYE_like_FMN"/>
    <property type="match status" value="1"/>
</dbReference>
<keyword evidence="3" id="KW-0560">Oxidoreductase</keyword>
<dbReference type="GO" id="GO:0016628">
    <property type="term" value="F:oxidoreductase activity, acting on the CH-CH group of donors, NAD or NADP as acceptor"/>
    <property type="evidence" value="ECO:0007669"/>
    <property type="project" value="UniProtKB-ARBA"/>
</dbReference>
<dbReference type="SUPFAM" id="SSF51395">
    <property type="entry name" value="FMN-linked oxidoreductases"/>
    <property type="match status" value="1"/>
</dbReference>
<dbReference type="GO" id="GO:0005829">
    <property type="term" value="C:cytosol"/>
    <property type="evidence" value="ECO:0007669"/>
    <property type="project" value="UniProtKB-ARBA"/>
</dbReference>
<comment type="caution">
    <text evidence="5">The sequence shown here is derived from an EMBL/GenBank/DDBJ whole genome shotgun (WGS) entry which is preliminary data.</text>
</comment>
<organism evidence="5 6">
    <name type="scientific">Pseudomonas baltica</name>
    <dbReference type="NCBI Taxonomy" id="2762576"/>
    <lineage>
        <taxon>Bacteria</taxon>
        <taxon>Pseudomonadati</taxon>
        <taxon>Pseudomonadota</taxon>
        <taxon>Gammaproteobacteria</taxon>
        <taxon>Pseudomonadales</taxon>
        <taxon>Pseudomonadaceae</taxon>
        <taxon>Pseudomonas</taxon>
    </lineage>
</organism>
<gene>
    <name evidence="5" type="ORF">H7993_01765</name>
</gene>
<feature type="domain" description="NADH:flavin oxidoreductase/NADH oxidase N-terminal" evidence="4">
    <location>
        <begin position="3"/>
        <end position="336"/>
    </location>
</feature>
<reference evidence="5 6" key="1">
    <citation type="submission" date="2020-08" db="EMBL/GenBank/DDBJ databases">
        <title>Pseudomonas sp. nov.</title>
        <authorList>
            <person name="Gieschler S."/>
            <person name="Fiedler G."/>
            <person name="Brinks E."/>
            <person name="Boehnlein C."/>
            <person name="Franz C.M.A.P."/>
            <person name="Kabisch J."/>
        </authorList>
    </citation>
    <scope>NUCLEOTIDE SEQUENCE [LARGE SCALE GENOMIC DNA]</scope>
    <source>
        <strain evidence="5 6">MBT-2</strain>
    </source>
</reference>
<evidence type="ECO:0000256" key="1">
    <source>
        <dbReference type="ARBA" id="ARBA00001917"/>
    </source>
</evidence>